<dbReference type="SUPFAM" id="SSF50249">
    <property type="entry name" value="Nucleic acid-binding proteins"/>
    <property type="match status" value="2"/>
</dbReference>
<dbReference type="PROSITE" id="PS50126">
    <property type="entry name" value="S1"/>
    <property type="match status" value="2"/>
</dbReference>
<feature type="domain" description="S1 motif" evidence="4">
    <location>
        <begin position="127"/>
        <end position="195"/>
    </location>
</feature>
<dbReference type="AlphaFoldDB" id="A0A1H8AEF7"/>
<dbReference type="Proteomes" id="UP000199158">
    <property type="component" value="Unassembled WGS sequence"/>
</dbReference>
<comment type="similarity">
    <text evidence="1">Belongs to the bacterial ribosomal protein bS1 family.</text>
</comment>
<dbReference type="PANTHER" id="PTHR10724">
    <property type="entry name" value="30S RIBOSOMAL PROTEIN S1"/>
    <property type="match status" value="1"/>
</dbReference>
<evidence type="ECO:0000313" key="6">
    <source>
        <dbReference type="Proteomes" id="UP000199158"/>
    </source>
</evidence>
<keyword evidence="6" id="KW-1185">Reference proteome</keyword>
<dbReference type="GO" id="GO:1990904">
    <property type="term" value="C:ribonucleoprotein complex"/>
    <property type="evidence" value="ECO:0007669"/>
    <property type="project" value="UniProtKB-KW"/>
</dbReference>
<dbReference type="STRING" id="474960.SAMN05216180_1236"/>
<dbReference type="Gene3D" id="2.40.50.140">
    <property type="entry name" value="Nucleic acid-binding proteins"/>
    <property type="match status" value="2"/>
</dbReference>
<dbReference type="SMART" id="SM00316">
    <property type="entry name" value="S1"/>
    <property type="match status" value="2"/>
</dbReference>
<organism evidence="5 6">
    <name type="scientific">Hydrogenoanaerobacterium saccharovorans</name>
    <dbReference type="NCBI Taxonomy" id="474960"/>
    <lineage>
        <taxon>Bacteria</taxon>
        <taxon>Bacillati</taxon>
        <taxon>Bacillota</taxon>
        <taxon>Clostridia</taxon>
        <taxon>Eubacteriales</taxon>
        <taxon>Oscillospiraceae</taxon>
        <taxon>Hydrogenoanaerobacterium</taxon>
    </lineage>
</organism>
<sequence>MNAYFKPEGWLCDNPENIAALSSLAGLQEACAQGRILEARAIICDSAHNLIVDCGCIRGIIPKNECAIGIEEGTTREIAIISRVNKPVCFRVTEFRRGSDNNTYAILSRRAVQQQCIETYINNLAPGDIIDARVTHLEPFGCFVDVGCGVASLIPIDAISVSRISHPGDRFRTGQDIRAVVKSVDSYGRISLSHKELWGTWEENAALFHSGETVAGVVRSVEEYGVFVELTPNLAGLAEPREGVRPGQQTSVYIKSLIRDKMKVKLIIVDNFDAQYAVTAPPYFIEDNHISHWKYSPDGCCKLIETVFE</sequence>
<feature type="domain" description="S1 motif" evidence="4">
    <location>
        <begin position="211"/>
        <end position="281"/>
    </location>
</feature>
<evidence type="ECO:0000256" key="2">
    <source>
        <dbReference type="ARBA" id="ARBA00022980"/>
    </source>
</evidence>
<evidence type="ECO:0000256" key="1">
    <source>
        <dbReference type="ARBA" id="ARBA00006767"/>
    </source>
</evidence>
<keyword evidence="2 5" id="KW-0689">Ribosomal protein</keyword>
<dbReference type="InterPro" id="IPR003029">
    <property type="entry name" value="S1_domain"/>
</dbReference>
<dbReference type="InterPro" id="IPR050437">
    <property type="entry name" value="Ribos_protein_bS1-like"/>
</dbReference>
<dbReference type="GO" id="GO:0003735">
    <property type="term" value="F:structural constituent of ribosome"/>
    <property type="evidence" value="ECO:0007669"/>
    <property type="project" value="TreeGrafter"/>
</dbReference>
<dbReference type="GO" id="GO:0003729">
    <property type="term" value="F:mRNA binding"/>
    <property type="evidence" value="ECO:0007669"/>
    <property type="project" value="TreeGrafter"/>
</dbReference>
<evidence type="ECO:0000313" key="5">
    <source>
        <dbReference type="EMBL" id="SEM67927.1"/>
    </source>
</evidence>
<accession>A0A1H8AEF7</accession>
<evidence type="ECO:0000259" key="4">
    <source>
        <dbReference type="PROSITE" id="PS50126"/>
    </source>
</evidence>
<reference evidence="5 6" key="1">
    <citation type="submission" date="2016-10" db="EMBL/GenBank/DDBJ databases">
        <authorList>
            <person name="de Groot N.N."/>
        </authorList>
    </citation>
    <scope>NUCLEOTIDE SEQUENCE [LARGE SCALE GENOMIC DNA]</scope>
    <source>
        <strain evidence="5 6">CGMCC 1.5070</strain>
    </source>
</reference>
<name>A0A1H8AEF7_9FIRM</name>
<dbReference type="InterPro" id="IPR012340">
    <property type="entry name" value="NA-bd_OB-fold"/>
</dbReference>
<dbReference type="GO" id="GO:0005840">
    <property type="term" value="C:ribosome"/>
    <property type="evidence" value="ECO:0007669"/>
    <property type="project" value="UniProtKB-KW"/>
</dbReference>
<keyword evidence="3" id="KW-0687">Ribonucleoprotein</keyword>
<dbReference type="Pfam" id="PF00575">
    <property type="entry name" value="S1"/>
    <property type="match status" value="1"/>
</dbReference>
<dbReference type="EMBL" id="FOCG01000001">
    <property type="protein sequence ID" value="SEM67927.1"/>
    <property type="molecule type" value="Genomic_DNA"/>
</dbReference>
<dbReference type="OrthoDB" id="1777747at2"/>
<proteinExistence type="inferred from homology"/>
<protein>
    <submittedName>
        <fullName evidence="5">Small subunit ribosomal protein S1</fullName>
    </submittedName>
</protein>
<evidence type="ECO:0000256" key="3">
    <source>
        <dbReference type="ARBA" id="ARBA00023274"/>
    </source>
</evidence>
<dbReference type="GO" id="GO:0006412">
    <property type="term" value="P:translation"/>
    <property type="evidence" value="ECO:0007669"/>
    <property type="project" value="TreeGrafter"/>
</dbReference>
<gene>
    <name evidence="5" type="ORF">SAMN05216180_1236</name>
</gene>
<dbReference type="PANTHER" id="PTHR10724:SF7">
    <property type="entry name" value="SMALL RIBOSOMAL SUBUNIT PROTEIN BS1C"/>
    <property type="match status" value="1"/>
</dbReference>
<dbReference type="RefSeq" id="WP_092752692.1">
    <property type="nucleotide sequence ID" value="NZ_FOCG01000001.1"/>
</dbReference>